<organism evidence="1">
    <name type="scientific">freshwater metagenome</name>
    <dbReference type="NCBI Taxonomy" id="449393"/>
    <lineage>
        <taxon>unclassified sequences</taxon>
        <taxon>metagenomes</taxon>
        <taxon>ecological metagenomes</taxon>
    </lineage>
</organism>
<proteinExistence type="predicted"/>
<dbReference type="AlphaFoldDB" id="A0A6J7JBT0"/>
<evidence type="ECO:0000313" key="1">
    <source>
        <dbReference type="EMBL" id="CAB4940409.1"/>
    </source>
</evidence>
<accession>A0A6J7JBT0</accession>
<sequence length="213" mass="24753">MTGIHRLQHVERFSAANFAYDNAVGSHSKRVTHKITNRDLANALNIRWAGFQSDHVRKIKRKLNRVFHRDDAVVTINERRQDIEKRGLTSTSATTHENVETLLDCQLQQICSLRAQGAQLRQTRDGQIIRCEFANCHRRTIDGKRRKYRVQSRTVWKSRIDHWTRLVNTSTCESNHPIDHGDELVVGIKSPRQSTHHTMRFHVDVVGAIHHDF</sequence>
<reference evidence="1" key="1">
    <citation type="submission" date="2020-05" db="EMBL/GenBank/DDBJ databases">
        <authorList>
            <person name="Chiriac C."/>
            <person name="Salcher M."/>
            <person name="Ghai R."/>
            <person name="Kavagutti S V."/>
        </authorList>
    </citation>
    <scope>NUCLEOTIDE SEQUENCE</scope>
</reference>
<dbReference type="EMBL" id="CAFBNA010000099">
    <property type="protein sequence ID" value="CAB4940409.1"/>
    <property type="molecule type" value="Genomic_DNA"/>
</dbReference>
<protein>
    <submittedName>
        <fullName evidence="1">Unannotated protein</fullName>
    </submittedName>
</protein>
<gene>
    <name evidence="1" type="ORF">UFOPK3708_01417</name>
</gene>
<name>A0A6J7JBT0_9ZZZZ</name>